<dbReference type="AlphaFoldDB" id="A0AAD5USY2"/>
<feature type="compositionally biased region" description="Basic and acidic residues" evidence="1">
    <location>
        <begin position="75"/>
        <end position="90"/>
    </location>
</feature>
<accession>A0AAD5USY2</accession>
<feature type="compositionally biased region" description="Basic and acidic residues" evidence="1">
    <location>
        <begin position="469"/>
        <end position="482"/>
    </location>
</feature>
<feature type="compositionally biased region" description="Acidic residues" evidence="1">
    <location>
        <begin position="181"/>
        <end position="192"/>
    </location>
</feature>
<feature type="compositionally biased region" description="Pro residues" evidence="1">
    <location>
        <begin position="541"/>
        <end position="551"/>
    </location>
</feature>
<evidence type="ECO:0000313" key="3">
    <source>
        <dbReference type="Proteomes" id="UP001212997"/>
    </source>
</evidence>
<gene>
    <name evidence="2" type="ORF">NLI96_g10878</name>
</gene>
<keyword evidence="3" id="KW-1185">Reference proteome</keyword>
<feature type="compositionally biased region" description="Low complexity" evidence="1">
    <location>
        <begin position="529"/>
        <end position="540"/>
    </location>
</feature>
<comment type="caution">
    <text evidence="2">The sequence shown here is derived from an EMBL/GenBank/DDBJ whole genome shotgun (WGS) entry which is preliminary data.</text>
</comment>
<feature type="region of interest" description="Disordered" evidence="1">
    <location>
        <begin position="1"/>
        <end position="578"/>
    </location>
</feature>
<feature type="compositionally biased region" description="Low complexity" evidence="1">
    <location>
        <begin position="198"/>
        <end position="209"/>
    </location>
</feature>
<reference evidence="2" key="1">
    <citation type="submission" date="2022-07" db="EMBL/GenBank/DDBJ databases">
        <title>Genome Sequence of Physisporinus lineatus.</title>
        <authorList>
            <person name="Buettner E."/>
        </authorList>
    </citation>
    <scope>NUCLEOTIDE SEQUENCE</scope>
    <source>
        <strain evidence="2">VT162</strain>
    </source>
</reference>
<feature type="compositionally biased region" description="Low complexity" evidence="1">
    <location>
        <begin position="273"/>
        <end position="305"/>
    </location>
</feature>
<dbReference type="EMBL" id="JANAWD010000661">
    <property type="protein sequence ID" value="KAJ3476846.1"/>
    <property type="molecule type" value="Genomic_DNA"/>
</dbReference>
<organism evidence="2 3">
    <name type="scientific">Meripilus lineatus</name>
    <dbReference type="NCBI Taxonomy" id="2056292"/>
    <lineage>
        <taxon>Eukaryota</taxon>
        <taxon>Fungi</taxon>
        <taxon>Dikarya</taxon>
        <taxon>Basidiomycota</taxon>
        <taxon>Agaricomycotina</taxon>
        <taxon>Agaricomycetes</taxon>
        <taxon>Polyporales</taxon>
        <taxon>Meripilaceae</taxon>
        <taxon>Meripilus</taxon>
    </lineage>
</organism>
<proteinExistence type="predicted"/>
<feature type="compositionally biased region" description="Pro residues" evidence="1">
    <location>
        <begin position="27"/>
        <end position="37"/>
    </location>
</feature>
<feature type="compositionally biased region" description="Basic and acidic residues" evidence="1">
    <location>
        <begin position="131"/>
        <end position="145"/>
    </location>
</feature>
<feature type="compositionally biased region" description="Basic and acidic residues" evidence="1">
    <location>
        <begin position="154"/>
        <end position="174"/>
    </location>
</feature>
<feature type="compositionally biased region" description="Low complexity" evidence="1">
    <location>
        <begin position="334"/>
        <end position="351"/>
    </location>
</feature>
<sequence length="578" mass="60533">MSDPPPRKVGSLRDRIAAFENKGPASTPAPAPVPRPKPAGGVQWKPKPISPPSSPRSSADQHAEHKQAGGMSASDAKESIGKGVSLKERMAALQGKGGFGGFPGVGSVPPPPKPATEKPKWKPPPAIVSPRSDDDEHPVEPKEAHASSTSPPPHSEDDHDHATTSHEDSQKEGETTATEGPAEEEEVDPEEEERQRRAAIAARMARLGGARVGMAPPVFGRKPDIKKPSPPKEVQAPVEPKVTTVTPSSDEAPTEDASPEPVSEKPAGINTQPSSSPSSPVVSPEPKASATTRPTAMPVPAVPRRAGPPRRKLPKEPATAAATPPSIDSAGPHVPTDTPDSVTETTTAAAAEGHEPEIAPTNEEDQQTQDTSDLPAKPSTPPVSDNAVKDAPIPAPTLAEEPEEETENAPPREEEVQTIETIVEEGEEDEAARRQRIAERVAKMGGYNPFGGGAPPAPVRKPSLTPSQHAREDSGPTRRDSVEVSPPIPPHPPRSSSTSTSIRRDSVDSVGSPSVPQPPRRASVRKGSVDSVASRSDSVRSPPPPPLPTSPKPDVQARRESVGSVGSGPTRRFSQDGE</sequence>
<protein>
    <submittedName>
        <fullName evidence="2">Uncharacterized protein</fullName>
    </submittedName>
</protein>
<evidence type="ECO:0000313" key="2">
    <source>
        <dbReference type="EMBL" id="KAJ3476846.1"/>
    </source>
</evidence>
<evidence type="ECO:0000256" key="1">
    <source>
        <dbReference type="SAM" id="MobiDB-lite"/>
    </source>
</evidence>
<dbReference type="Proteomes" id="UP001212997">
    <property type="component" value="Unassembled WGS sequence"/>
</dbReference>
<feature type="compositionally biased region" description="Gly residues" evidence="1">
    <location>
        <begin position="95"/>
        <end position="104"/>
    </location>
</feature>
<feature type="compositionally biased region" description="Basic and acidic residues" evidence="1">
    <location>
        <begin position="431"/>
        <end position="442"/>
    </location>
</feature>
<name>A0AAD5USY2_9APHY</name>